<evidence type="ECO:0000313" key="3">
    <source>
        <dbReference type="Proteomes" id="UP001157069"/>
    </source>
</evidence>
<dbReference type="EMBL" id="BSVA01000001">
    <property type="protein sequence ID" value="GMA92964.1"/>
    <property type="molecule type" value="Genomic_DNA"/>
</dbReference>
<keyword evidence="3" id="KW-1185">Reference proteome</keyword>
<reference evidence="3" key="1">
    <citation type="journal article" date="2019" name="Int. J. Syst. Evol. Microbiol.">
        <title>The Global Catalogue of Microorganisms (GCM) 10K type strain sequencing project: providing services to taxonomists for standard genome sequencing and annotation.</title>
        <authorList>
            <consortium name="The Broad Institute Genomics Platform"/>
            <consortium name="The Broad Institute Genome Sequencing Center for Infectious Disease"/>
            <person name="Wu L."/>
            <person name="Ma J."/>
        </authorList>
    </citation>
    <scope>NUCLEOTIDE SEQUENCE [LARGE SCALE GENOMIC DNA]</scope>
    <source>
        <strain evidence="3">NBRC 108755</strain>
    </source>
</reference>
<keyword evidence="1" id="KW-1133">Transmembrane helix</keyword>
<feature type="transmembrane region" description="Helical" evidence="1">
    <location>
        <begin position="70"/>
        <end position="92"/>
    </location>
</feature>
<gene>
    <name evidence="2" type="ORF">GCM10025869_34930</name>
</gene>
<feature type="transmembrane region" description="Helical" evidence="1">
    <location>
        <begin position="98"/>
        <end position="119"/>
    </location>
</feature>
<accession>A0ABQ6K0L7</accession>
<comment type="caution">
    <text evidence="2">The sequence shown here is derived from an EMBL/GenBank/DDBJ whole genome shotgun (WGS) entry which is preliminary data.</text>
</comment>
<proteinExistence type="predicted"/>
<dbReference type="Proteomes" id="UP001157069">
    <property type="component" value="Unassembled WGS sequence"/>
</dbReference>
<keyword evidence="1" id="KW-0472">Membrane</keyword>
<organism evidence="2 3">
    <name type="scientific">Homoserinibacter gongjuensis</name>
    <dbReference type="NCBI Taxonomy" id="1162968"/>
    <lineage>
        <taxon>Bacteria</taxon>
        <taxon>Bacillati</taxon>
        <taxon>Actinomycetota</taxon>
        <taxon>Actinomycetes</taxon>
        <taxon>Micrococcales</taxon>
        <taxon>Microbacteriaceae</taxon>
        <taxon>Homoserinibacter</taxon>
    </lineage>
</organism>
<keyword evidence="1" id="KW-0812">Transmembrane</keyword>
<sequence length="169" mass="17355">MGGMTAAAPTARLPFGTTVERVRGGLACPACRAPSSLDEPFCAHCGARVVIGARAGRRPADVAATRSLQFAFLVIAANVVVGGLTFAAVFVVSDAARLIDAALFLEAIKLIAVGALATASIRFGVRGIRDTADGMLRRRGWAVAGIAISACFALLVTLSFALTLVLALR</sequence>
<name>A0ABQ6K0L7_9MICO</name>
<evidence type="ECO:0008006" key="4">
    <source>
        <dbReference type="Google" id="ProtNLM"/>
    </source>
</evidence>
<evidence type="ECO:0000256" key="1">
    <source>
        <dbReference type="SAM" id="Phobius"/>
    </source>
</evidence>
<feature type="transmembrane region" description="Helical" evidence="1">
    <location>
        <begin position="140"/>
        <end position="168"/>
    </location>
</feature>
<protein>
    <recommendedName>
        <fullName evidence="4">Zinc ribbon domain-containing protein</fullName>
    </recommendedName>
</protein>
<evidence type="ECO:0000313" key="2">
    <source>
        <dbReference type="EMBL" id="GMA92964.1"/>
    </source>
</evidence>